<dbReference type="EMBL" id="ML179677">
    <property type="protein sequence ID" value="THU83217.1"/>
    <property type="molecule type" value="Genomic_DNA"/>
</dbReference>
<dbReference type="AlphaFoldDB" id="A0A4S8L3V7"/>
<dbReference type="Proteomes" id="UP000297245">
    <property type="component" value="Unassembled WGS sequence"/>
</dbReference>
<dbReference type="OrthoDB" id="2800877at2759"/>
<name>A0A4S8L3V7_DENBC</name>
<protein>
    <recommendedName>
        <fullName evidence="3">hAT-like transposase RNase-H fold domain-containing protein</fullName>
    </recommendedName>
</protein>
<proteinExistence type="predicted"/>
<sequence>QGFLHLFTSWILDEDLPWTTGKSPSLALLFKYLKANMVLLSDTTVHNQLAKIFAELHGKSVKSKIAYATDTWTTKQMVYTFACTIASFIDDDWNIIEQVVDFKPLDDKEHEGL</sequence>
<keyword evidence="2" id="KW-1185">Reference proteome</keyword>
<gene>
    <name evidence="1" type="ORF">K435DRAFT_620156</name>
</gene>
<evidence type="ECO:0000313" key="1">
    <source>
        <dbReference type="EMBL" id="THU83217.1"/>
    </source>
</evidence>
<accession>A0A4S8L3V7</accession>
<evidence type="ECO:0008006" key="3">
    <source>
        <dbReference type="Google" id="ProtNLM"/>
    </source>
</evidence>
<reference evidence="1 2" key="1">
    <citation type="journal article" date="2019" name="Nat. Ecol. Evol.">
        <title>Megaphylogeny resolves global patterns of mushroom evolution.</title>
        <authorList>
            <person name="Varga T."/>
            <person name="Krizsan K."/>
            <person name="Foldi C."/>
            <person name="Dima B."/>
            <person name="Sanchez-Garcia M."/>
            <person name="Sanchez-Ramirez S."/>
            <person name="Szollosi G.J."/>
            <person name="Szarkandi J.G."/>
            <person name="Papp V."/>
            <person name="Albert L."/>
            <person name="Andreopoulos W."/>
            <person name="Angelini C."/>
            <person name="Antonin V."/>
            <person name="Barry K.W."/>
            <person name="Bougher N.L."/>
            <person name="Buchanan P."/>
            <person name="Buyck B."/>
            <person name="Bense V."/>
            <person name="Catcheside P."/>
            <person name="Chovatia M."/>
            <person name="Cooper J."/>
            <person name="Damon W."/>
            <person name="Desjardin D."/>
            <person name="Finy P."/>
            <person name="Geml J."/>
            <person name="Haridas S."/>
            <person name="Hughes K."/>
            <person name="Justo A."/>
            <person name="Karasinski D."/>
            <person name="Kautmanova I."/>
            <person name="Kiss B."/>
            <person name="Kocsube S."/>
            <person name="Kotiranta H."/>
            <person name="LaButti K.M."/>
            <person name="Lechner B.E."/>
            <person name="Liimatainen K."/>
            <person name="Lipzen A."/>
            <person name="Lukacs Z."/>
            <person name="Mihaltcheva S."/>
            <person name="Morgado L.N."/>
            <person name="Niskanen T."/>
            <person name="Noordeloos M.E."/>
            <person name="Ohm R.A."/>
            <person name="Ortiz-Santana B."/>
            <person name="Ovrebo C."/>
            <person name="Racz N."/>
            <person name="Riley R."/>
            <person name="Savchenko A."/>
            <person name="Shiryaev A."/>
            <person name="Soop K."/>
            <person name="Spirin V."/>
            <person name="Szebenyi C."/>
            <person name="Tomsovsky M."/>
            <person name="Tulloss R.E."/>
            <person name="Uehling J."/>
            <person name="Grigoriev I.V."/>
            <person name="Vagvolgyi C."/>
            <person name="Papp T."/>
            <person name="Martin F.M."/>
            <person name="Miettinen O."/>
            <person name="Hibbett D.S."/>
            <person name="Nagy L.G."/>
        </authorList>
    </citation>
    <scope>NUCLEOTIDE SEQUENCE [LARGE SCALE GENOMIC DNA]</scope>
    <source>
        <strain evidence="1 2">CBS 962.96</strain>
    </source>
</reference>
<feature type="non-terminal residue" evidence="1">
    <location>
        <position position="1"/>
    </location>
</feature>
<organism evidence="1 2">
    <name type="scientific">Dendrothele bispora (strain CBS 962.96)</name>
    <dbReference type="NCBI Taxonomy" id="1314807"/>
    <lineage>
        <taxon>Eukaryota</taxon>
        <taxon>Fungi</taxon>
        <taxon>Dikarya</taxon>
        <taxon>Basidiomycota</taxon>
        <taxon>Agaricomycotina</taxon>
        <taxon>Agaricomycetes</taxon>
        <taxon>Agaricomycetidae</taxon>
        <taxon>Agaricales</taxon>
        <taxon>Agaricales incertae sedis</taxon>
        <taxon>Dendrothele</taxon>
    </lineage>
</organism>
<dbReference type="PANTHER" id="PTHR47501">
    <property type="entry name" value="TRANSPOSASE-RELATED"/>
    <property type="match status" value="1"/>
</dbReference>
<evidence type="ECO:0000313" key="2">
    <source>
        <dbReference type="Proteomes" id="UP000297245"/>
    </source>
</evidence>
<feature type="non-terminal residue" evidence="1">
    <location>
        <position position="113"/>
    </location>
</feature>